<feature type="transmembrane region" description="Helical" evidence="6">
    <location>
        <begin position="161"/>
        <end position="183"/>
    </location>
</feature>
<dbReference type="InterPro" id="IPR051311">
    <property type="entry name" value="DedA_domain"/>
</dbReference>
<gene>
    <name evidence="8" type="ORF">HNQ65_003518</name>
</gene>
<feature type="transmembrane region" description="Helical" evidence="6">
    <location>
        <begin position="6"/>
        <end position="28"/>
    </location>
</feature>
<evidence type="ECO:0000256" key="6">
    <source>
        <dbReference type="SAM" id="Phobius"/>
    </source>
</evidence>
<dbReference type="Pfam" id="PF09335">
    <property type="entry name" value="VTT_dom"/>
    <property type="match status" value="1"/>
</dbReference>
<dbReference type="PANTHER" id="PTHR42709">
    <property type="entry name" value="ALKALINE PHOSPHATASE LIKE PROTEIN"/>
    <property type="match status" value="1"/>
</dbReference>
<evidence type="ECO:0000256" key="1">
    <source>
        <dbReference type="ARBA" id="ARBA00004651"/>
    </source>
</evidence>
<keyword evidence="5 6" id="KW-0472">Membrane</keyword>
<dbReference type="InterPro" id="IPR032816">
    <property type="entry name" value="VTT_dom"/>
</dbReference>
<keyword evidence="3 6" id="KW-0812">Transmembrane</keyword>
<dbReference type="RefSeq" id="WP_184341211.1">
    <property type="nucleotide sequence ID" value="NZ_JACHIG010000007.1"/>
</dbReference>
<evidence type="ECO:0000313" key="9">
    <source>
        <dbReference type="Proteomes" id="UP000590740"/>
    </source>
</evidence>
<keyword evidence="2" id="KW-1003">Cell membrane</keyword>
<dbReference type="EMBL" id="JACHIG010000007">
    <property type="protein sequence ID" value="MBB5033928.1"/>
    <property type="molecule type" value="Genomic_DNA"/>
</dbReference>
<evidence type="ECO:0000259" key="7">
    <source>
        <dbReference type="Pfam" id="PF09335"/>
    </source>
</evidence>
<evidence type="ECO:0000256" key="3">
    <source>
        <dbReference type="ARBA" id="ARBA00022692"/>
    </source>
</evidence>
<sequence length="212" mass="22867">MTHGSRSLLILILVILAGIIVPFMIWGAQFDQAFSLKGARAWMEGYGSWAWAAGIVLLIADIFLPVPSTVVMSALGWMYGWWLGGLISAAGSMLSGIIAYAACRWLGRGAARWIAGEDGLRKGEEVFEQRGGWLVALSRWMPVLPEAIACLAGLARMRWRVFLPALACGSLPTGFVFAGIGHLGQSEPAWAFALSAIVPVLLWLAAAKVLRR</sequence>
<accession>A0A7W7YD09</accession>
<proteinExistence type="predicted"/>
<evidence type="ECO:0000256" key="5">
    <source>
        <dbReference type="ARBA" id="ARBA00023136"/>
    </source>
</evidence>
<evidence type="ECO:0000313" key="8">
    <source>
        <dbReference type="EMBL" id="MBB5033928.1"/>
    </source>
</evidence>
<evidence type="ECO:0000256" key="2">
    <source>
        <dbReference type="ARBA" id="ARBA00022475"/>
    </source>
</evidence>
<dbReference type="AlphaFoldDB" id="A0A7W7YD09"/>
<feature type="transmembrane region" description="Helical" evidence="6">
    <location>
        <begin position="49"/>
        <end position="67"/>
    </location>
</feature>
<keyword evidence="9" id="KW-1185">Reference proteome</keyword>
<dbReference type="PANTHER" id="PTHR42709:SF6">
    <property type="entry name" value="UNDECAPRENYL PHOSPHATE TRANSPORTER A"/>
    <property type="match status" value="1"/>
</dbReference>
<protein>
    <submittedName>
        <fullName evidence="8">Putative membrane protein YdjX (TVP38/TMEM64 family)</fullName>
    </submittedName>
</protein>
<comment type="subcellular location">
    <subcellularLocation>
        <location evidence="1">Cell membrane</location>
        <topology evidence="1">Multi-pass membrane protein</topology>
    </subcellularLocation>
</comment>
<comment type="caution">
    <text evidence="8">The sequence shown here is derived from an EMBL/GenBank/DDBJ whole genome shotgun (WGS) entry which is preliminary data.</text>
</comment>
<dbReference type="Proteomes" id="UP000590740">
    <property type="component" value="Unassembled WGS sequence"/>
</dbReference>
<reference evidence="8 9" key="1">
    <citation type="submission" date="2020-08" db="EMBL/GenBank/DDBJ databases">
        <title>Genomic Encyclopedia of Type Strains, Phase IV (KMG-IV): sequencing the most valuable type-strain genomes for metagenomic binning, comparative biology and taxonomic classification.</title>
        <authorList>
            <person name="Goeker M."/>
        </authorList>
    </citation>
    <scope>NUCLEOTIDE SEQUENCE [LARGE SCALE GENOMIC DNA]</scope>
    <source>
        <strain evidence="8 9">DSM 12252</strain>
    </source>
</reference>
<dbReference type="GO" id="GO:0005886">
    <property type="term" value="C:plasma membrane"/>
    <property type="evidence" value="ECO:0007669"/>
    <property type="project" value="UniProtKB-SubCell"/>
</dbReference>
<evidence type="ECO:0000256" key="4">
    <source>
        <dbReference type="ARBA" id="ARBA00022989"/>
    </source>
</evidence>
<organism evidence="8 9">
    <name type="scientific">Prosthecobacter vanneervenii</name>
    <dbReference type="NCBI Taxonomy" id="48466"/>
    <lineage>
        <taxon>Bacteria</taxon>
        <taxon>Pseudomonadati</taxon>
        <taxon>Verrucomicrobiota</taxon>
        <taxon>Verrucomicrobiia</taxon>
        <taxon>Verrucomicrobiales</taxon>
        <taxon>Verrucomicrobiaceae</taxon>
        <taxon>Prosthecobacter</taxon>
    </lineage>
</organism>
<name>A0A7W7YD09_9BACT</name>
<feature type="transmembrane region" description="Helical" evidence="6">
    <location>
        <begin position="189"/>
        <end position="210"/>
    </location>
</feature>
<feature type="domain" description="VTT" evidence="7">
    <location>
        <begin position="66"/>
        <end position="182"/>
    </location>
</feature>
<keyword evidence="4 6" id="KW-1133">Transmembrane helix</keyword>
<feature type="transmembrane region" description="Helical" evidence="6">
    <location>
        <begin position="79"/>
        <end position="103"/>
    </location>
</feature>